<keyword evidence="4" id="KW-1185">Reference proteome</keyword>
<dbReference type="PANTHER" id="PTHR43245:SF52">
    <property type="entry name" value="NAD-DEPENDENT EPIMERASE_DEHYDRATASE"/>
    <property type="match status" value="1"/>
</dbReference>
<dbReference type="PANTHER" id="PTHR43245">
    <property type="entry name" value="BIFUNCTIONAL POLYMYXIN RESISTANCE PROTEIN ARNA"/>
    <property type="match status" value="1"/>
</dbReference>
<dbReference type="InterPro" id="IPR001509">
    <property type="entry name" value="Epimerase_deHydtase"/>
</dbReference>
<protein>
    <recommendedName>
        <fullName evidence="2">NAD-dependent epimerase/dehydratase domain-containing protein</fullName>
    </recommendedName>
</protein>
<keyword evidence="1" id="KW-1133">Transmembrane helix</keyword>
<dbReference type="OrthoDB" id="9795501at2"/>
<evidence type="ECO:0000256" key="1">
    <source>
        <dbReference type="SAM" id="Phobius"/>
    </source>
</evidence>
<gene>
    <name evidence="3" type="ORF">YM304_09000</name>
</gene>
<dbReference type="RefSeq" id="WP_015440461.1">
    <property type="nucleotide sequence ID" value="NC_020520.1"/>
</dbReference>
<dbReference type="Proteomes" id="UP000011863">
    <property type="component" value="Chromosome"/>
</dbReference>
<keyword evidence="1" id="KW-0472">Membrane</keyword>
<dbReference type="EMBL" id="AP012057">
    <property type="protein sequence ID" value="BAN01214.1"/>
    <property type="molecule type" value="Genomic_DNA"/>
</dbReference>
<proteinExistence type="predicted"/>
<feature type="domain" description="NAD-dependent epimerase/dehydratase" evidence="2">
    <location>
        <begin position="5"/>
        <end position="208"/>
    </location>
</feature>
<name>A0A6C7DXZ3_ILUCY</name>
<reference evidence="3 4" key="1">
    <citation type="journal article" date="2013" name="Int. J. Syst. Evol. Microbiol.">
        <title>Ilumatobacter nonamiense sp. nov. and Ilumatobacter coccineum sp. nov., isolated from seashore sand.</title>
        <authorList>
            <person name="Matsumoto A."/>
            <person name="Kasai H."/>
            <person name="Matsuo Y."/>
            <person name="Shizuri Y."/>
            <person name="Ichikawa N."/>
            <person name="Fujita N."/>
            <person name="Omura S."/>
            <person name="Takahashi Y."/>
        </authorList>
    </citation>
    <scope>NUCLEOTIDE SEQUENCE [LARGE SCALE GENOMIC DNA]</scope>
    <source>
        <strain evidence="4">NBRC 103263 / KCTC 29153 / YM16-304</strain>
    </source>
</reference>
<evidence type="ECO:0000313" key="3">
    <source>
        <dbReference type="EMBL" id="BAN01214.1"/>
    </source>
</evidence>
<dbReference type="InterPro" id="IPR036291">
    <property type="entry name" value="NAD(P)-bd_dom_sf"/>
</dbReference>
<dbReference type="KEGG" id="aym:YM304_09000"/>
<accession>A0A6C7DXZ3</accession>
<dbReference type="AlphaFoldDB" id="A0A6C7DXZ3"/>
<feature type="transmembrane region" description="Helical" evidence="1">
    <location>
        <begin position="304"/>
        <end position="323"/>
    </location>
</feature>
<dbReference type="InterPro" id="IPR050177">
    <property type="entry name" value="Lipid_A_modif_metabolic_enz"/>
</dbReference>
<evidence type="ECO:0000313" key="4">
    <source>
        <dbReference type="Proteomes" id="UP000011863"/>
    </source>
</evidence>
<dbReference type="SUPFAM" id="SSF51735">
    <property type="entry name" value="NAD(P)-binding Rossmann-fold domains"/>
    <property type="match status" value="1"/>
</dbReference>
<dbReference type="Gene3D" id="3.40.50.720">
    <property type="entry name" value="NAD(P)-binding Rossmann-like Domain"/>
    <property type="match status" value="1"/>
</dbReference>
<sequence length="334" mass="36011">MTTAVLTGARGPLGRRVARILADDGDVTVVLLDDVLHPAAAGPPELDSADVVVDLGTSDYDSRAEQRESSSEFVAATLAAADQLAADQVVFVSSALVYGAAPNNPKPLTEDAVLRPDVEFVFARQLASAEELVEQWRRARPGRATSVLRPALALAEGDSSRLAAALVSGLGRRIAQADPPSQFLHLDDLAEAVALAVRSRLDGVFNVAPDGWIAGERVRALSGERPRFPLPERLGEVVSSLRWRFQRGPIPPGLGSYTQEPWIVSNGKLRRAGWEPSVTNEQAYVEATEAPWWTMISPKRRQELTLGLGVALGVLAAALGVVVGRRWWRRRKAV</sequence>
<evidence type="ECO:0000259" key="2">
    <source>
        <dbReference type="Pfam" id="PF01370"/>
    </source>
</evidence>
<keyword evidence="1" id="KW-0812">Transmembrane</keyword>
<dbReference type="Pfam" id="PF01370">
    <property type="entry name" value="Epimerase"/>
    <property type="match status" value="1"/>
</dbReference>
<organism evidence="3 4">
    <name type="scientific">Ilumatobacter coccineus (strain NBRC 103263 / KCTC 29153 / YM16-304)</name>
    <dbReference type="NCBI Taxonomy" id="1313172"/>
    <lineage>
        <taxon>Bacteria</taxon>
        <taxon>Bacillati</taxon>
        <taxon>Actinomycetota</taxon>
        <taxon>Acidimicrobiia</taxon>
        <taxon>Acidimicrobiales</taxon>
        <taxon>Ilumatobacteraceae</taxon>
        <taxon>Ilumatobacter</taxon>
    </lineage>
</organism>